<evidence type="ECO:0000259" key="1">
    <source>
        <dbReference type="Pfam" id="PF12867"/>
    </source>
</evidence>
<reference evidence="2 3" key="1">
    <citation type="submission" date="2016-11" db="EMBL/GenBank/DDBJ databases">
        <authorList>
            <person name="Jaros S."/>
            <person name="Januszkiewicz K."/>
            <person name="Wedrychowicz H."/>
        </authorList>
    </citation>
    <scope>NUCLEOTIDE SEQUENCE [LARGE SCALE GENOMIC DNA]</scope>
    <source>
        <strain evidence="2 3">DSM 27406</strain>
    </source>
</reference>
<feature type="domain" description="DinB-like" evidence="1">
    <location>
        <begin position="16"/>
        <end position="144"/>
    </location>
</feature>
<dbReference type="EMBL" id="FRBL01000011">
    <property type="protein sequence ID" value="SHM79006.1"/>
    <property type="molecule type" value="Genomic_DNA"/>
</dbReference>
<keyword evidence="3" id="KW-1185">Reference proteome</keyword>
<protein>
    <submittedName>
        <fullName evidence="2">DinB superfamily protein</fullName>
    </submittedName>
</protein>
<dbReference type="RefSeq" id="WP_073086585.1">
    <property type="nucleotide sequence ID" value="NZ_FRBL01000011.1"/>
</dbReference>
<sequence length="145" mass="16968">MKRPALERLAQILHQVPAQLSAFSSEEWNTPYGPGKWNKKQVIGHLIDSAVNNHQRFVRIQFEDTPVIRYAQEEWNQYSYHRLQNERLLLQTWIAHNTFLLALLQQIPEAALERTGIGGEGKPFTLAYIVDDYVDHMEHHLKQIL</sequence>
<dbReference type="STRING" id="1419482.SAMN05444266_11132"/>
<dbReference type="InterPro" id="IPR034660">
    <property type="entry name" value="DinB/YfiT-like"/>
</dbReference>
<dbReference type="InterPro" id="IPR024775">
    <property type="entry name" value="DinB-like"/>
</dbReference>
<evidence type="ECO:0000313" key="2">
    <source>
        <dbReference type="EMBL" id="SHM79006.1"/>
    </source>
</evidence>
<dbReference type="AlphaFoldDB" id="A0A1M7LLL5"/>
<accession>A0A1M7LLL5</accession>
<dbReference type="Pfam" id="PF12867">
    <property type="entry name" value="DinB_2"/>
    <property type="match status" value="1"/>
</dbReference>
<dbReference type="Proteomes" id="UP000184420">
    <property type="component" value="Unassembled WGS sequence"/>
</dbReference>
<organism evidence="2 3">
    <name type="scientific">Chitinophaga jiangningensis</name>
    <dbReference type="NCBI Taxonomy" id="1419482"/>
    <lineage>
        <taxon>Bacteria</taxon>
        <taxon>Pseudomonadati</taxon>
        <taxon>Bacteroidota</taxon>
        <taxon>Chitinophagia</taxon>
        <taxon>Chitinophagales</taxon>
        <taxon>Chitinophagaceae</taxon>
        <taxon>Chitinophaga</taxon>
    </lineage>
</organism>
<gene>
    <name evidence="2" type="ORF">SAMN05444266_11132</name>
</gene>
<evidence type="ECO:0000313" key="3">
    <source>
        <dbReference type="Proteomes" id="UP000184420"/>
    </source>
</evidence>
<dbReference type="Gene3D" id="1.20.120.450">
    <property type="entry name" value="dinb family like domain"/>
    <property type="match status" value="1"/>
</dbReference>
<name>A0A1M7LLL5_9BACT</name>
<dbReference type="SUPFAM" id="SSF109854">
    <property type="entry name" value="DinB/YfiT-like putative metalloenzymes"/>
    <property type="match status" value="1"/>
</dbReference>
<dbReference type="OrthoDB" id="9793216at2"/>
<proteinExistence type="predicted"/>